<gene>
    <name evidence="1" type="ORF">TRV_01627</name>
</gene>
<organism evidence="1 2">
    <name type="scientific">Trichophyton verrucosum (strain HKI 0517)</name>
    <dbReference type="NCBI Taxonomy" id="663202"/>
    <lineage>
        <taxon>Eukaryota</taxon>
        <taxon>Fungi</taxon>
        <taxon>Dikarya</taxon>
        <taxon>Ascomycota</taxon>
        <taxon>Pezizomycotina</taxon>
        <taxon>Eurotiomycetes</taxon>
        <taxon>Eurotiomycetidae</taxon>
        <taxon>Onygenales</taxon>
        <taxon>Arthrodermataceae</taxon>
        <taxon>Trichophyton</taxon>
    </lineage>
</organism>
<dbReference type="Proteomes" id="UP000008383">
    <property type="component" value="Unassembled WGS sequence"/>
</dbReference>
<proteinExistence type="predicted"/>
<evidence type="ECO:0000313" key="2">
    <source>
        <dbReference type="Proteomes" id="UP000008383"/>
    </source>
</evidence>
<comment type="caution">
    <text evidence="1">The sequence shown here is derived from an EMBL/GenBank/DDBJ whole genome shotgun (WGS) entry which is preliminary data.</text>
</comment>
<dbReference type="GeneID" id="9579232"/>
<dbReference type="RefSeq" id="XP_003024194.1">
    <property type="nucleotide sequence ID" value="XM_003024148.1"/>
</dbReference>
<reference evidence="2" key="1">
    <citation type="journal article" date="2011" name="Genome Biol.">
        <title>Comparative and functional genomics provide insights into the pathogenicity of dermatophytic fungi.</title>
        <authorList>
            <person name="Burmester A."/>
            <person name="Shelest E."/>
            <person name="Gloeckner G."/>
            <person name="Heddergott C."/>
            <person name="Schindler S."/>
            <person name="Staib P."/>
            <person name="Heidel A."/>
            <person name="Felder M."/>
            <person name="Petzold A."/>
            <person name="Szafranski K."/>
            <person name="Feuermann M."/>
            <person name="Pedruzzi I."/>
            <person name="Priebe S."/>
            <person name="Groth M."/>
            <person name="Winkler R."/>
            <person name="Li W."/>
            <person name="Kniemeyer O."/>
            <person name="Schroeckh V."/>
            <person name="Hertweck C."/>
            <person name="Hube B."/>
            <person name="White T.C."/>
            <person name="Platzer M."/>
            <person name="Guthke R."/>
            <person name="Heitman J."/>
            <person name="Woestemeyer J."/>
            <person name="Zipfel P.F."/>
            <person name="Monod M."/>
            <person name="Brakhage A.A."/>
        </authorList>
    </citation>
    <scope>NUCLEOTIDE SEQUENCE [LARGE SCALE GENOMIC DNA]</scope>
    <source>
        <strain evidence="2">HKI 0517</strain>
    </source>
</reference>
<name>D4D3G7_TRIVH</name>
<sequence length="92" mass="10819">MIAQQLLNSLFLPQSCISLNGPDKRRKAENPLAQKRGLAWWYRRREKELKANSLDFMWCGRLLESAMRQLKRDDEVERKKMSGGRLEVARSL</sequence>
<keyword evidence="2" id="KW-1185">Reference proteome</keyword>
<dbReference type="EMBL" id="ACYE01000084">
    <property type="protein sequence ID" value="EFE43583.1"/>
    <property type="molecule type" value="Genomic_DNA"/>
</dbReference>
<dbReference type="AlphaFoldDB" id="D4D3G7"/>
<accession>D4D3G7</accession>
<evidence type="ECO:0000313" key="1">
    <source>
        <dbReference type="EMBL" id="EFE43583.1"/>
    </source>
</evidence>
<protein>
    <submittedName>
        <fullName evidence="1">Uncharacterized protein</fullName>
    </submittedName>
</protein>
<dbReference type="KEGG" id="tve:TRV_01627"/>
<dbReference type="HOGENOM" id="CLU_2414894_0_0_1"/>